<dbReference type="AlphaFoldDB" id="A0A3E0I791"/>
<gene>
    <name evidence="2" type="ORF">C7448_10229</name>
</gene>
<dbReference type="InterPro" id="IPR029068">
    <property type="entry name" value="Glyas_Bleomycin-R_OHBP_Dase"/>
</dbReference>
<dbReference type="Pfam" id="PF00903">
    <property type="entry name" value="Glyoxalase"/>
    <property type="match status" value="1"/>
</dbReference>
<proteinExistence type="predicted"/>
<evidence type="ECO:0000313" key="3">
    <source>
        <dbReference type="Proteomes" id="UP000256884"/>
    </source>
</evidence>
<feature type="domain" description="VOC" evidence="1">
    <location>
        <begin position="2"/>
        <end position="113"/>
    </location>
</feature>
<dbReference type="InterPro" id="IPR037523">
    <property type="entry name" value="VOC_core"/>
</dbReference>
<name>A0A3E0I791_9FLAO</name>
<accession>A0A3E0I791</accession>
<dbReference type="PROSITE" id="PS51819">
    <property type="entry name" value="VOC"/>
    <property type="match status" value="1"/>
</dbReference>
<evidence type="ECO:0000259" key="1">
    <source>
        <dbReference type="PROSITE" id="PS51819"/>
    </source>
</evidence>
<dbReference type="OrthoDB" id="9810880at2"/>
<reference evidence="2 3" key="1">
    <citation type="submission" date="2018-08" db="EMBL/GenBank/DDBJ databases">
        <title>Genomic Encyclopedia of Type Strains, Phase IV (KMG-IV): sequencing the most valuable type-strain genomes for metagenomic binning, comparative biology and taxonomic classification.</title>
        <authorList>
            <person name="Goeker M."/>
        </authorList>
    </citation>
    <scope>NUCLEOTIDE SEQUENCE [LARGE SCALE GENOMIC DNA]</scope>
    <source>
        <strain evidence="2 3">DSM 18841</strain>
    </source>
</reference>
<keyword evidence="2" id="KW-0456">Lyase</keyword>
<dbReference type="EMBL" id="QUNS01000002">
    <property type="protein sequence ID" value="REH54509.1"/>
    <property type="molecule type" value="Genomic_DNA"/>
</dbReference>
<comment type="caution">
    <text evidence="2">The sequence shown here is derived from an EMBL/GenBank/DDBJ whole genome shotgun (WGS) entry which is preliminary data.</text>
</comment>
<sequence>MNLNQVTIPSIDVNTSVEFYKKLGLHLIVDASPRYVRFEVPDGEATFSIHQVEELPKGEGITLYFEDDDLDELVEKLQQKGIQFTQLPKSQIWLWREAHLLDPDGNKLILFKAGEYRKNPPWRIN</sequence>
<organism evidence="2 3">
    <name type="scientific">Tenacibaculum gallaicum</name>
    <dbReference type="NCBI Taxonomy" id="561505"/>
    <lineage>
        <taxon>Bacteria</taxon>
        <taxon>Pseudomonadati</taxon>
        <taxon>Bacteroidota</taxon>
        <taxon>Flavobacteriia</taxon>
        <taxon>Flavobacteriales</taxon>
        <taxon>Flavobacteriaceae</taxon>
        <taxon>Tenacibaculum</taxon>
    </lineage>
</organism>
<protein>
    <submittedName>
        <fullName evidence="2">Putative enzyme related to lactoylglutathione lyase</fullName>
    </submittedName>
</protein>
<dbReference type="RefSeq" id="WP_115900167.1">
    <property type="nucleotide sequence ID" value="NZ_QUNS01000002.1"/>
</dbReference>
<dbReference type="Gene3D" id="3.10.180.10">
    <property type="entry name" value="2,3-Dihydroxybiphenyl 1,2-Dioxygenase, domain 1"/>
    <property type="match status" value="1"/>
</dbReference>
<dbReference type="InterPro" id="IPR004360">
    <property type="entry name" value="Glyas_Fos-R_dOase_dom"/>
</dbReference>
<keyword evidence="3" id="KW-1185">Reference proteome</keyword>
<dbReference type="Proteomes" id="UP000256884">
    <property type="component" value="Unassembled WGS sequence"/>
</dbReference>
<evidence type="ECO:0000313" key="2">
    <source>
        <dbReference type="EMBL" id="REH54509.1"/>
    </source>
</evidence>
<dbReference type="SUPFAM" id="SSF54593">
    <property type="entry name" value="Glyoxalase/Bleomycin resistance protein/Dihydroxybiphenyl dioxygenase"/>
    <property type="match status" value="1"/>
</dbReference>
<dbReference type="GO" id="GO:0016829">
    <property type="term" value="F:lyase activity"/>
    <property type="evidence" value="ECO:0007669"/>
    <property type="project" value="UniProtKB-KW"/>
</dbReference>